<feature type="compositionally biased region" description="Basic and acidic residues" evidence="2">
    <location>
        <begin position="1"/>
        <end position="15"/>
    </location>
</feature>
<dbReference type="SMART" id="SM00580">
    <property type="entry name" value="PUG"/>
    <property type="match status" value="1"/>
</dbReference>
<evidence type="ECO:0000313" key="4">
    <source>
        <dbReference type="EMBL" id="CAB9518415.1"/>
    </source>
</evidence>
<dbReference type="GO" id="GO:0036435">
    <property type="term" value="F:K48-linked polyubiquitin modification-dependent protein binding"/>
    <property type="evidence" value="ECO:0007669"/>
    <property type="project" value="TreeGrafter"/>
</dbReference>
<feature type="compositionally biased region" description="Basic and acidic residues" evidence="2">
    <location>
        <begin position="171"/>
        <end position="187"/>
    </location>
</feature>
<dbReference type="GO" id="GO:0005634">
    <property type="term" value="C:nucleus"/>
    <property type="evidence" value="ECO:0007669"/>
    <property type="project" value="TreeGrafter"/>
</dbReference>
<dbReference type="GO" id="GO:0032435">
    <property type="term" value="P:negative regulation of proteasomal ubiquitin-dependent protein catabolic process"/>
    <property type="evidence" value="ECO:0007669"/>
    <property type="project" value="TreeGrafter"/>
</dbReference>
<feature type="compositionally biased region" description="Basic and acidic residues" evidence="2">
    <location>
        <begin position="193"/>
        <end position="228"/>
    </location>
</feature>
<dbReference type="GO" id="GO:0031397">
    <property type="term" value="P:negative regulation of protein ubiquitination"/>
    <property type="evidence" value="ECO:0007669"/>
    <property type="project" value="TreeGrafter"/>
</dbReference>
<dbReference type="Pfam" id="PF09409">
    <property type="entry name" value="PUB"/>
    <property type="match status" value="1"/>
</dbReference>
<feature type="compositionally biased region" description="Basic and acidic residues" evidence="2">
    <location>
        <begin position="263"/>
        <end position="273"/>
    </location>
</feature>
<proteinExistence type="predicted"/>
<dbReference type="GO" id="GO:1903094">
    <property type="term" value="P:negative regulation of protein K48-linked deubiquitination"/>
    <property type="evidence" value="ECO:0007669"/>
    <property type="project" value="TreeGrafter"/>
</dbReference>
<gene>
    <name evidence="4" type="ORF">SEMRO_932_G221680.1</name>
</gene>
<comment type="caution">
    <text evidence="4">The sequence shown here is derived from an EMBL/GenBank/DDBJ whole genome shotgun (WGS) entry which is preliminary data.</text>
</comment>
<keyword evidence="1" id="KW-0479">Metal-binding</keyword>
<dbReference type="InterPro" id="IPR009060">
    <property type="entry name" value="UBA-like_sf"/>
</dbReference>
<dbReference type="GO" id="GO:0008270">
    <property type="term" value="F:zinc ion binding"/>
    <property type="evidence" value="ECO:0007669"/>
    <property type="project" value="UniProtKB-KW"/>
</dbReference>
<evidence type="ECO:0000256" key="2">
    <source>
        <dbReference type="SAM" id="MobiDB-lite"/>
    </source>
</evidence>
<evidence type="ECO:0000256" key="1">
    <source>
        <dbReference type="PROSITE-ProRule" id="PRU00042"/>
    </source>
</evidence>
<feature type="domain" description="C2H2-type" evidence="3">
    <location>
        <begin position="115"/>
        <end position="144"/>
    </location>
</feature>
<keyword evidence="5" id="KW-1185">Reference proteome</keyword>
<dbReference type="OrthoDB" id="2121326at2759"/>
<name>A0A9N8EDI9_9STRA</name>
<dbReference type="PANTHER" id="PTHR46340:SF1">
    <property type="entry name" value="UBX DOMAIN-CONTAINING PROTEIN 1"/>
    <property type="match status" value="1"/>
</dbReference>
<reference evidence="4" key="1">
    <citation type="submission" date="2020-06" db="EMBL/GenBank/DDBJ databases">
        <authorList>
            <consortium name="Plant Systems Biology data submission"/>
        </authorList>
    </citation>
    <scope>NUCLEOTIDE SEQUENCE</scope>
    <source>
        <strain evidence="4">D6</strain>
    </source>
</reference>
<dbReference type="InterPro" id="IPR013087">
    <property type="entry name" value="Znf_C2H2_type"/>
</dbReference>
<dbReference type="Gene3D" id="1.20.58.2190">
    <property type="match status" value="1"/>
</dbReference>
<dbReference type="InterPro" id="IPR036339">
    <property type="entry name" value="PUB-like_dom_sf"/>
</dbReference>
<dbReference type="PANTHER" id="PTHR46340">
    <property type="entry name" value="UBX DOMAIN-CONTAINING PROTEIN 1"/>
    <property type="match status" value="1"/>
</dbReference>
<organism evidence="4 5">
    <name type="scientific">Seminavis robusta</name>
    <dbReference type="NCBI Taxonomy" id="568900"/>
    <lineage>
        <taxon>Eukaryota</taxon>
        <taxon>Sar</taxon>
        <taxon>Stramenopiles</taxon>
        <taxon>Ochrophyta</taxon>
        <taxon>Bacillariophyta</taxon>
        <taxon>Bacillariophyceae</taxon>
        <taxon>Bacillariophycidae</taxon>
        <taxon>Naviculales</taxon>
        <taxon>Naviculaceae</taxon>
        <taxon>Seminavis</taxon>
    </lineage>
</organism>
<dbReference type="PROSITE" id="PS00028">
    <property type="entry name" value="ZINC_FINGER_C2H2_1"/>
    <property type="match status" value="1"/>
</dbReference>
<dbReference type="SUPFAM" id="SSF143503">
    <property type="entry name" value="PUG domain-like"/>
    <property type="match status" value="1"/>
</dbReference>
<dbReference type="CDD" id="cd09212">
    <property type="entry name" value="PUB"/>
    <property type="match status" value="1"/>
</dbReference>
<dbReference type="Proteomes" id="UP001153069">
    <property type="component" value="Unassembled WGS sequence"/>
</dbReference>
<evidence type="ECO:0000259" key="3">
    <source>
        <dbReference type="PROSITE" id="PS50157"/>
    </source>
</evidence>
<sequence>MAEDANKEPPTKKEEDLEMKDEEVAKDGDGDAKTEEAEIMVDPTVDLDPSIVKILTEEMGFPLIRAQKGLLNGNARTVDAAIEWLTEHQDDTDIDEPIPLQEPKGGGGVTAAQSYRCNECGKILSNMANLELHANKTGHSDFEESTEHVKPLTPEEKVQKIAEIKELLKKKRAEREAEEKVDHVQREKNRRFMGKEMAKTREQMEIEQRKRDALQRKKEKEAAKRERERIRAELEKDKLERQANKGKLSSRLGVDGYNPDGIQYDKDTDKQEGDAAAAASQKKKSLGPSAAKIDEYIGKVSSYRAGGDGLKCLKILKIYVSNVVDNPTEDKFKSINMENKAYKAKVKPFLGAKSLLLAVGFNENEGGTALVLKEEADPQVLADAKAKLEVAISSY</sequence>
<dbReference type="InterPro" id="IPR018997">
    <property type="entry name" value="PUB_domain"/>
</dbReference>
<evidence type="ECO:0000313" key="5">
    <source>
        <dbReference type="Proteomes" id="UP001153069"/>
    </source>
</evidence>
<keyword evidence="1" id="KW-0863">Zinc-finger</keyword>
<accession>A0A9N8EDI9</accession>
<dbReference type="EMBL" id="CAICTM010000930">
    <property type="protein sequence ID" value="CAB9518415.1"/>
    <property type="molecule type" value="Genomic_DNA"/>
</dbReference>
<feature type="region of interest" description="Disordered" evidence="2">
    <location>
        <begin position="1"/>
        <end position="41"/>
    </location>
</feature>
<dbReference type="Pfam" id="PF22562">
    <property type="entry name" value="UBA_7"/>
    <property type="match status" value="1"/>
</dbReference>
<feature type="region of interest" description="Disordered" evidence="2">
    <location>
        <begin position="241"/>
        <end position="284"/>
    </location>
</feature>
<dbReference type="SUPFAM" id="SSF46934">
    <property type="entry name" value="UBA-like"/>
    <property type="match status" value="1"/>
</dbReference>
<dbReference type="PROSITE" id="PS50157">
    <property type="entry name" value="ZINC_FINGER_C2H2_2"/>
    <property type="match status" value="1"/>
</dbReference>
<dbReference type="AlphaFoldDB" id="A0A9N8EDI9"/>
<protein>
    <submittedName>
        <fullName evidence="4">UBX domain protein</fullName>
    </submittedName>
</protein>
<dbReference type="Gene3D" id="1.10.8.10">
    <property type="entry name" value="DNA helicase RuvA subunit, C-terminal domain"/>
    <property type="match status" value="1"/>
</dbReference>
<dbReference type="InterPro" id="IPR015940">
    <property type="entry name" value="UBA"/>
</dbReference>
<feature type="region of interest" description="Disordered" evidence="2">
    <location>
        <begin position="171"/>
        <end position="228"/>
    </location>
</feature>
<keyword evidence="1" id="KW-0862">Zinc</keyword>
<feature type="compositionally biased region" description="Basic and acidic residues" evidence="2">
    <location>
        <begin position="22"/>
        <end position="36"/>
    </location>
</feature>
<dbReference type="GO" id="GO:0005737">
    <property type="term" value="C:cytoplasm"/>
    <property type="evidence" value="ECO:0007669"/>
    <property type="project" value="TreeGrafter"/>
</dbReference>